<accession>A0AAV1IBC2</accession>
<evidence type="ECO:0000256" key="7">
    <source>
        <dbReference type="ARBA" id="ARBA00035387"/>
    </source>
</evidence>
<dbReference type="Proteomes" id="UP001314263">
    <property type="component" value="Unassembled WGS sequence"/>
</dbReference>
<keyword evidence="3" id="KW-0694">RNA-binding</keyword>
<dbReference type="PANTHER" id="PTHR10746">
    <property type="entry name" value="50S RIBOSOMAL PROTEIN L4"/>
    <property type="match status" value="1"/>
</dbReference>
<reference evidence="9 10" key="1">
    <citation type="submission" date="2023-10" db="EMBL/GenBank/DDBJ databases">
        <authorList>
            <person name="Maclean D."/>
            <person name="Macfadyen A."/>
        </authorList>
    </citation>
    <scope>NUCLEOTIDE SEQUENCE [LARGE SCALE GENOMIC DNA]</scope>
</reference>
<keyword evidence="10" id="KW-1185">Reference proteome</keyword>
<protein>
    <recommendedName>
        <fullName evidence="6">Large ribosomal subunit protein uL4c</fullName>
    </recommendedName>
    <alternativeName>
        <fullName evidence="7">50S ribosomal protein L4, chloroplastic</fullName>
    </alternativeName>
</protein>
<dbReference type="Gene3D" id="3.40.1370.10">
    <property type="match status" value="1"/>
</dbReference>
<dbReference type="GO" id="GO:0019843">
    <property type="term" value="F:rRNA binding"/>
    <property type="evidence" value="ECO:0007669"/>
    <property type="project" value="UniProtKB-KW"/>
</dbReference>
<dbReference type="GO" id="GO:0003735">
    <property type="term" value="F:structural constituent of ribosome"/>
    <property type="evidence" value="ECO:0007669"/>
    <property type="project" value="InterPro"/>
</dbReference>
<name>A0AAV1IBC2_9CHLO</name>
<keyword evidence="4" id="KW-0689">Ribosomal protein</keyword>
<proteinExistence type="inferred from homology"/>
<evidence type="ECO:0000256" key="6">
    <source>
        <dbReference type="ARBA" id="ARBA00035208"/>
    </source>
</evidence>
<evidence type="ECO:0000256" key="4">
    <source>
        <dbReference type="ARBA" id="ARBA00022980"/>
    </source>
</evidence>
<dbReference type="AlphaFoldDB" id="A0AAV1IBC2"/>
<dbReference type="EMBL" id="CAUYUE010000009">
    <property type="protein sequence ID" value="CAK0784026.1"/>
    <property type="molecule type" value="Genomic_DNA"/>
</dbReference>
<dbReference type="NCBIfam" id="TIGR03953">
    <property type="entry name" value="rplD_bact"/>
    <property type="match status" value="1"/>
</dbReference>
<evidence type="ECO:0000313" key="9">
    <source>
        <dbReference type="EMBL" id="CAK0784026.1"/>
    </source>
</evidence>
<sequence length="267" mass="28654">MAVLKIGHMLHVATRFGPHRLAASPQPGMCQPALMHCHRRRQLATSRRIASGKIVASAAVQLSAAGGADSQQSYSLSLSVADAVKATGLVHRCLVTEAQNVRRGTSSTLTRSEVRGGGKKPYAQKGTGNARSGSRRSPLRPGGGITFGPKPTDWAIKVNKKERRLAVATALQSATGDMLVAENIRERLSHPRTAELASALFGWGMVRGQQVLLIVEDLTQALHLASRNMPDLMLTTPDRLVLSEILKADKIIIEPGALMYIQELYGG</sequence>
<dbReference type="InterPro" id="IPR013005">
    <property type="entry name" value="Ribosomal_uL4-like"/>
</dbReference>
<keyword evidence="2" id="KW-0699">rRNA-binding</keyword>
<comment type="caution">
    <text evidence="9">The sequence shown here is derived from an EMBL/GenBank/DDBJ whole genome shotgun (WGS) entry which is preliminary data.</text>
</comment>
<evidence type="ECO:0000256" key="3">
    <source>
        <dbReference type="ARBA" id="ARBA00022884"/>
    </source>
</evidence>
<evidence type="ECO:0000256" key="5">
    <source>
        <dbReference type="ARBA" id="ARBA00023274"/>
    </source>
</evidence>
<dbReference type="InterPro" id="IPR002136">
    <property type="entry name" value="Ribosomal_uL4"/>
</dbReference>
<evidence type="ECO:0000256" key="1">
    <source>
        <dbReference type="ARBA" id="ARBA00010528"/>
    </source>
</evidence>
<keyword evidence="5" id="KW-0687">Ribonucleoprotein</keyword>
<evidence type="ECO:0000256" key="8">
    <source>
        <dbReference type="SAM" id="MobiDB-lite"/>
    </source>
</evidence>
<dbReference type="PANTHER" id="PTHR10746:SF17">
    <property type="entry name" value="LARGE RIBOSOMAL SUBUNIT PROTEIN UL4C"/>
    <property type="match status" value="1"/>
</dbReference>
<evidence type="ECO:0000256" key="2">
    <source>
        <dbReference type="ARBA" id="ARBA00022730"/>
    </source>
</evidence>
<dbReference type="GO" id="GO:1990904">
    <property type="term" value="C:ribonucleoprotein complex"/>
    <property type="evidence" value="ECO:0007669"/>
    <property type="project" value="UniProtKB-KW"/>
</dbReference>
<feature type="region of interest" description="Disordered" evidence="8">
    <location>
        <begin position="104"/>
        <end position="146"/>
    </location>
</feature>
<organism evidence="9 10">
    <name type="scientific">Coccomyxa viridis</name>
    <dbReference type="NCBI Taxonomy" id="1274662"/>
    <lineage>
        <taxon>Eukaryota</taxon>
        <taxon>Viridiplantae</taxon>
        <taxon>Chlorophyta</taxon>
        <taxon>core chlorophytes</taxon>
        <taxon>Trebouxiophyceae</taxon>
        <taxon>Trebouxiophyceae incertae sedis</taxon>
        <taxon>Coccomyxaceae</taxon>
        <taxon>Coccomyxa</taxon>
    </lineage>
</organism>
<dbReference type="GO" id="GO:0006412">
    <property type="term" value="P:translation"/>
    <property type="evidence" value="ECO:0007669"/>
    <property type="project" value="InterPro"/>
</dbReference>
<comment type="similarity">
    <text evidence="1">Belongs to the universal ribosomal protein uL4 family.</text>
</comment>
<dbReference type="HAMAP" id="MF_01328_B">
    <property type="entry name" value="Ribosomal_uL4_B"/>
    <property type="match status" value="1"/>
</dbReference>
<gene>
    <name evidence="9" type="ORF">CVIRNUC_007229</name>
</gene>
<dbReference type="GO" id="GO:0005840">
    <property type="term" value="C:ribosome"/>
    <property type="evidence" value="ECO:0007669"/>
    <property type="project" value="UniProtKB-KW"/>
</dbReference>
<evidence type="ECO:0000313" key="10">
    <source>
        <dbReference type="Proteomes" id="UP001314263"/>
    </source>
</evidence>
<dbReference type="Pfam" id="PF00573">
    <property type="entry name" value="Ribosomal_L4"/>
    <property type="match status" value="1"/>
</dbReference>
<dbReference type="InterPro" id="IPR023574">
    <property type="entry name" value="Ribosomal_uL4_dom_sf"/>
</dbReference>
<dbReference type="SUPFAM" id="SSF52166">
    <property type="entry name" value="Ribosomal protein L4"/>
    <property type="match status" value="1"/>
</dbReference>